<dbReference type="PANTHER" id="PTHR10357:SF219">
    <property type="entry name" value="MALTOSE ALPHA-D-GLUCOSYLTRANSFERASE"/>
    <property type="match status" value="1"/>
</dbReference>
<dbReference type="HOGENOM" id="CLU_006462_2_1_11"/>
<reference evidence="2 3" key="1">
    <citation type="journal article" date="2010" name="Stand. Genomic Sci.">
        <title>Complete genome sequence of Intrasporangium calvum type strain (7 KIP).</title>
        <authorList>
            <person name="Del Rio T.G."/>
            <person name="Chertkov O."/>
            <person name="Yasawong M."/>
            <person name="Lucas S."/>
            <person name="Deshpande S."/>
            <person name="Cheng J.F."/>
            <person name="Detter C."/>
            <person name="Tapia R."/>
            <person name="Han C."/>
            <person name="Goodwin L."/>
            <person name="Pitluck S."/>
            <person name="Liolios K."/>
            <person name="Ivanova N."/>
            <person name="Mavromatis K."/>
            <person name="Pati A."/>
            <person name="Chen A."/>
            <person name="Palaniappan K."/>
            <person name="Land M."/>
            <person name="Hauser L."/>
            <person name="Chang Y.J."/>
            <person name="Jeffries C.D."/>
            <person name="Rohde M."/>
            <person name="Pukall R."/>
            <person name="Sikorski J."/>
            <person name="Goker M."/>
            <person name="Woyke T."/>
            <person name="Bristow J."/>
            <person name="Eisen J.A."/>
            <person name="Markowitz V."/>
            <person name="Hugenholtz P."/>
            <person name="Kyrpides N.C."/>
            <person name="Klenk H.P."/>
            <person name="Lapidus A."/>
        </authorList>
    </citation>
    <scope>NUCLEOTIDE SEQUENCE [LARGE SCALE GENOMIC DNA]</scope>
    <source>
        <strain evidence="3">ATCC 23552 / DSM 43043 / JCM 3097 / NBRC 12989 / 7 KIP</strain>
    </source>
</reference>
<evidence type="ECO:0000259" key="1">
    <source>
        <dbReference type="SMART" id="SM00642"/>
    </source>
</evidence>
<protein>
    <submittedName>
        <fullName evidence="2">Alpha amylase catalytic region</fullName>
    </submittedName>
</protein>
<dbReference type="STRING" id="710696.Intca_0450"/>
<dbReference type="Gene3D" id="3.20.20.80">
    <property type="entry name" value="Glycosidases"/>
    <property type="match status" value="1"/>
</dbReference>
<dbReference type="SUPFAM" id="SSF51011">
    <property type="entry name" value="Glycosyl hydrolase domain"/>
    <property type="match status" value="1"/>
</dbReference>
<dbReference type="RefSeq" id="WP_013491319.1">
    <property type="nucleotide sequence ID" value="NC_014830.1"/>
</dbReference>
<dbReference type="Proteomes" id="UP000008914">
    <property type="component" value="Chromosome"/>
</dbReference>
<dbReference type="Gene3D" id="2.60.40.1180">
    <property type="entry name" value="Golgi alpha-mannosidase II"/>
    <property type="match status" value="1"/>
</dbReference>
<evidence type="ECO:0000313" key="3">
    <source>
        <dbReference type="Proteomes" id="UP000008914"/>
    </source>
</evidence>
<dbReference type="SMART" id="SM00642">
    <property type="entry name" value="Aamy"/>
    <property type="match status" value="1"/>
</dbReference>
<name>E6S8M9_INTC7</name>
<dbReference type="InterPro" id="IPR006047">
    <property type="entry name" value="GH13_cat_dom"/>
</dbReference>
<feature type="domain" description="Glycosyl hydrolase family 13 catalytic" evidence="1">
    <location>
        <begin position="13"/>
        <end position="417"/>
    </location>
</feature>
<dbReference type="Gene3D" id="3.90.400.10">
    <property type="entry name" value="Oligo-1,6-glucosidase, Domain 2"/>
    <property type="match status" value="1"/>
</dbReference>
<dbReference type="GO" id="GO:0005975">
    <property type="term" value="P:carbohydrate metabolic process"/>
    <property type="evidence" value="ECO:0007669"/>
    <property type="project" value="InterPro"/>
</dbReference>
<dbReference type="InterPro" id="IPR013780">
    <property type="entry name" value="Glyco_hydro_b"/>
</dbReference>
<dbReference type="OrthoDB" id="9043248at2"/>
<evidence type="ECO:0000313" key="2">
    <source>
        <dbReference type="EMBL" id="ADU46998.1"/>
    </source>
</evidence>
<dbReference type="InterPro" id="IPR017853">
    <property type="entry name" value="GH"/>
</dbReference>
<dbReference type="AlphaFoldDB" id="E6S8M9"/>
<organism evidence="2 3">
    <name type="scientific">Intrasporangium calvum (strain ATCC 23552 / DSM 43043 / JCM 3097 / NBRC 12989 / NCIMB 10167 / NRRL B-3866 / 7 KIP)</name>
    <dbReference type="NCBI Taxonomy" id="710696"/>
    <lineage>
        <taxon>Bacteria</taxon>
        <taxon>Bacillati</taxon>
        <taxon>Actinomycetota</taxon>
        <taxon>Actinomycetes</taxon>
        <taxon>Micrococcales</taxon>
        <taxon>Intrasporangiaceae</taxon>
        <taxon>Intrasporangium</taxon>
    </lineage>
</organism>
<dbReference type="InterPro" id="IPR045857">
    <property type="entry name" value="O16G_dom_2"/>
</dbReference>
<gene>
    <name evidence="2" type="ordered locus">Intca_0450</name>
</gene>
<proteinExistence type="predicted"/>
<dbReference type="SUPFAM" id="SSF51445">
    <property type="entry name" value="(Trans)glycosidases"/>
    <property type="match status" value="1"/>
</dbReference>
<keyword evidence="3" id="KW-1185">Reference proteome</keyword>
<dbReference type="KEGG" id="ica:Intca_0450"/>
<sequence>MTARWYRSGVIYSLDVRLFQDSNGDGIGDLAGLTSRLDHLSRLGVSILWLNPIHPTPFKDGGYDVADYYDVDPALGNLGDFAEFMAECDERGIRVMLDLVLNHTSDEHPWFQAARSDPDSPYRDWYVWSEEEPPDRDQGMVFPGVQESTWSYDETAGAWYHHRFYAFQPDLNVLNPQVRSEMKKIVTFWERLGVSGFRLDGAPFLIEKTTAEGGAGRDHGFLVELRDRLSWLRGDAVFLAEAHVPNDQLLEFFGDADGAASRVQMLFAFRLNEALMLSLARQAAGAIEDALTGLPPLPRNAAWATFLRNHDEVDLSQLTGEERADVFAAFGPEPDHQLYERGIRRRLAPMLGGDEARLRLAYSLQFTMPGTPVLRYGDEIGMGENLDLPERDAIRTPMQWSGTENGGFSTARQDRLIRPVVDLPPFGFKEVNVTDQRLEPNSLLTWFERMLHTLRECEEIGAGTHRIIGGPPPAVLVHVAEGPTGVVMFVHNLGDTPQHLELDDVPLGEQPPVEVFSDHPYEGELDPTRLDVAPYGFRWLRLRRSHGPAPG</sequence>
<dbReference type="CDD" id="cd11334">
    <property type="entry name" value="AmyAc_TreS"/>
    <property type="match status" value="1"/>
</dbReference>
<dbReference type="eggNOG" id="COG0366">
    <property type="taxonomic scope" value="Bacteria"/>
</dbReference>
<dbReference type="PANTHER" id="PTHR10357">
    <property type="entry name" value="ALPHA-AMYLASE FAMILY MEMBER"/>
    <property type="match status" value="1"/>
</dbReference>
<accession>E6S8M9</accession>
<dbReference type="EMBL" id="CP002343">
    <property type="protein sequence ID" value="ADU46998.1"/>
    <property type="molecule type" value="Genomic_DNA"/>
</dbReference>
<dbReference type="Pfam" id="PF00128">
    <property type="entry name" value="Alpha-amylase"/>
    <property type="match status" value="2"/>
</dbReference>